<keyword evidence="2" id="KW-1185">Reference proteome</keyword>
<proteinExistence type="predicted"/>
<evidence type="ECO:0000313" key="2">
    <source>
        <dbReference type="Proteomes" id="UP001062846"/>
    </source>
</evidence>
<evidence type="ECO:0000313" key="1">
    <source>
        <dbReference type="EMBL" id="KAI8571805.1"/>
    </source>
</evidence>
<dbReference type="Proteomes" id="UP001062846">
    <property type="component" value="Chromosome 1"/>
</dbReference>
<reference evidence="1" key="1">
    <citation type="submission" date="2022-02" db="EMBL/GenBank/DDBJ databases">
        <title>Plant Genome Project.</title>
        <authorList>
            <person name="Zhang R.-G."/>
        </authorList>
    </citation>
    <scope>NUCLEOTIDE SEQUENCE</scope>
    <source>
        <strain evidence="1">AT1</strain>
    </source>
</reference>
<protein>
    <submittedName>
        <fullName evidence="1">Uncharacterized protein</fullName>
    </submittedName>
</protein>
<name>A0ACC0Q1G6_RHOML</name>
<organism evidence="1 2">
    <name type="scientific">Rhododendron molle</name>
    <name type="common">Chinese azalea</name>
    <name type="synonym">Azalea mollis</name>
    <dbReference type="NCBI Taxonomy" id="49168"/>
    <lineage>
        <taxon>Eukaryota</taxon>
        <taxon>Viridiplantae</taxon>
        <taxon>Streptophyta</taxon>
        <taxon>Embryophyta</taxon>
        <taxon>Tracheophyta</taxon>
        <taxon>Spermatophyta</taxon>
        <taxon>Magnoliopsida</taxon>
        <taxon>eudicotyledons</taxon>
        <taxon>Gunneridae</taxon>
        <taxon>Pentapetalae</taxon>
        <taxon>asterids</taxon>
        <taxon>Ericales</taxon>
        <taxon>Ericaceae</taxon>
        <taxon>Ericoideae</taxon>
        <taxon>Rhodoreae</taxon>
        <taxon>Rhododendron</taxon>
    </lineage>
</organism>
<gene>
    <name evidence="1" type="ORF">RHMOL_Rhmol01G0147700</name>
</gene>
<dbReference type="EMBL" id="CM046388">
    <property type="protein sequence ID" value="KAI8571805.1"/>
    <property type="molecule type" value="Genomic_DNA"/>
</dbReference>
<sequence>MSGVRGMMGLAQLNKLAGGIEARESHLKRAQISPPGSRGQGRGRPTEGQGPRQYGSSGGMIVDDEYVILGSANINQRSMEGTKDTEIAMGAYQPHHTWAKKLRSPQGQIYGYRTSLWAEHLETIENCFMRPESLECVRKVRSMGEMNWQQFAADEVTEMRAHLLKYPVDVDRKGKVSPLPGCENSQMRVGASLDHFLPFKKI</sequence>
<accession>A0ACC0Q1G6</accession>
<comment type="caution">
    <text evidence="1">The sequence shown here is derived from an EMBL/GenBank/DDBJ whole genome shotgun (WGS) entry which is preliminary data.</text>
</comment>